<dbReference type="PANTHER" id="PTHR31157">
    <property type="entry name" value="SCP DOMAIN-CONTAINING PROTEIN"/>
    <property type="match status" value="1"/>
</dbReference>
<evidence type="ECO:0000313" key="2">
    <source>
        <dbReference type="EMBL" id="GCF08910.1"/>
    </source>
</evidence>
<dbReference type="PANTHER" id="PTHR31157:SF1">
    <property type="entry name" value="SCP DOMAIN-CONTAINING PROTEIN"/>
    <property type="match status" value="1"/>
</dbReference>
<reference evidence="2 3" key="1">
    <citation type="submission" date="2019-01" db="EMBL/GenBank/DDBJ databases">
        <title>Draft genome sequence of Dictyobacter sp. Uno17.</title>
        <authorList>
            <person name="Wang C.M."/>
            <person name="Zheng Y."/>
            <person name="Sakai Y."/>
            <person name="Abe K."/>
            <person name="Yokota A."/>
            <person name="Yabe S."/>
        </authorList>
    </citation>
    <scope>NUCLEOTIDE SEQUENCE [LARGE SCALE GENOMIC DNA]</scope>
    <source>
        <strain evidence="2 3">Uno17</strain>
    </source>
</reference>
<dbReference type="Pfam" id="PF00188">
    <property type="entry name" value="CAP"/>
    <property type="match status" value="1"/>
</dbReference>
<evidence type="ECO:0000259" key="1">
    <source>
        <dbReference type="Pfam" id="PF00188"/>
    </source>
</evidence>
<name>A0A5A5TBP1_9CHLR</name>
<dbReference type="InterPro" id="IPR035940">
    <property type="entry name" value="CAP_sf"/>
</dbReference>
<proteinExistence type="predicted"/>
<accession>A0A5A5TBP1</accession>
<feature type="domain" description="SCP" evidence="1">
    <location>
        <begin position="125"/>
        <end position="237"/>
    </location>
</feature>
<dbReference type="PROSITE" id="PS51257">
    <property type="entry name" value="PROKAR_LIPOPROTEIN"/>
    <property type="match status" value="1"/>
</dbReference>
<dbReference type="CDD" id="cd05379">
    <property type="entry name" value="CAP_bacterial"/>
    <property type="match status" value="1"/>
</dbReference>
<dbReference type="Proteomes" id="UP000322530">
    <property type="component" value="Unassembled WGS sequence"/>
</dbReference>
<evidence type="ECO:0000313" key="3">
    <source>
        <dbReference type="Proteomes" id="UP000322530"/>
    </source>
</evidence>
<dbReference type="AlphaFoldDB" id="A0A5A5TBP1"/>
<dbReference type="InterPro" id="IPR014044">
    <property type="entry name" value="CAP_dom"/>
</dbReference>
<protein>
    <recommendedName>
        <fullName evidence="1">SCP domain-containing protein</fullName>
    </recommendedName>
</protein>
<organism evidence="2 3">
    <name type="scientific">Dictyobacter arantiisoli</name>
    <dbReference type="NCBI Taxonomy" id="2014874"/>
    <lineage>
        <taxon>Bacteria</taxon>
        <taxon>Bacillati</taxon>
        <taxon>Chloroflexota</taxon>
        <taxon>Ktedonobacteria</taxon>
        <taxon>Ktedonobacterales</taxon>
        <taxon>Dictyobacteraceae</taxon>
        <taxon>Dictyobacter</taxon>
    </lineage>
</organism>
<sequence>MFKKPYSIVQSLLIGMLLLLLVACGSTRDQSIQARQDQSPHLTARSTAVQGGATLIGAKLGVRSIKATGALPPLPPKPDKVIPTPIPTPIPTVVIIPTTIPVPSSGAGTGSSSSALQAAQAVFMEINQQRANAGLPAFQWSNILALGALRHNQAMAATNTLAHQLPGEADPGTRIRQEDINWTGFGENIGIGRGNPQLAVLGLNEAMFGERPPDDFHRRNILSSNTMIGVDVLVDTVHARVWLTEDFAK</sequence>
<keyword evidence="3" id="KW-1185">Reference proteome</keyword>
<comment type="caution">
    <text evidence="2">The sequence shown here is derived from an EMBL/GenBank/DDBJ whole genome shotgun (WGS) entry which is preliminary data.</text>
</comment>
<dbReference type="SUPFAM" id="SSF55797">
    <property type="entry name" value="PR-1-like"/>
    <property type="match status" value="1"/>
</dbReference>
<gene>
    <name evidence="2" type="ORF">KDI_24740</name>
</gene>
<dbReference type="RefSeq" id="WP_172632077.1">
    <property type="nucleotide sequence ID" value="NZ_BIXY01000033.1"/>
</dbReference>
<dbReference type="EMBL" id="BIXY01000033">
    <property type="protein sequence ID" value="GCF08910.1"/>
    <property type="molecule type" value="Genomic_DNA"/>
</dbReference>
<dbReference type="Gene3D" id="3.40.33.10">
    <property type="entry name" value="CAP"/>
    <property type="match status" value="1"/>
</dbReference>